<dbReference type="AlphaFoldDB" id="A0A8H3QXA0"/>
<reference evidence="1" key="1">
    <citation type="submission" date="2019-10" db="EMBL/GenBank/DDBJ databases">
        <title>Conservation and host-specific expression of non-tandemly repeated heterogenous ribosome RNA gene in arbuscular mycorrhizal fungi.</title>
        <authorList>
            <person name="Maeda T."/>
            <person name="Kobayashi Y."/>
            <person name="Nakagawa T."/>
            <person name="Ezawa T."/>
            <person name="Yamaguchi K."/>
            <person name="Bino T."/>
            <person name="Nishimoto Y."/>
            <person name="Shigenobu S."/>
            <person name="Kawaguchi M."/>
        </authorList>
    </citation>
    <scope>NUCLEOTIDE SEQUENCE</scope>
    <source>
        <strain evidence="1">HR1</strain>
    </source>
</reference>
<gene>
    <name evidence="1" type="ORF">RCL2_002222800</name>
</gene>
<comment type="caution">
    <text evidence="1">The sequence shown here is derived from an EMBL/GenBank/DDBJ whole genome shotgun (WGS) entry which is preliminary data.</text>
</comment>
<name>A0A8H3QXA0_9GLOM</name>
<accession>A0A8H3QXA0</accession>
<protein>
    <submittedName>
        <fullName evidence="1">Uncharacterized protein</fullName>
    </submittedName>
</protein>
<dbReference type="EMBL" id="BLAL01000242">
    <property type="protein sequence ID" value="GES95568.1"/>
    <property type="molecule type" value="Genomic_DNA"/>
</dbReference>
<sequence length="79" mass="9771">MPHMVCLRYSSRQFDIILGNRMEDHLARGSYTHHDMRIFICEWRFERDNIRNIRKIITMEYPSNYSNYFEIACKIKYMT</sequence>
<evidence type="ECO:0000313" key="1">
    <source>
        <dbReference type="EMBL" id="GES95568.1"/>
    </source>
</evidence>
<organism evidence="1 2">
    <name type="scientific">Rhizophagus clarus</name>
    <dbReference type="NCBI Taxonomy" id="94130"/>
    <lineage>
        <taxon>Eukaryota</taxon>
        <taxon>Fungi</taxon>
        <taxon>Fungi incertae sedis</taxon>
        <taxon>Mucoromycota</taxon>
        <taxon>Glomeromycotina</taxon>
        <taxon>Glomeromycetes</taxon>
        <taxon>Glomerales</taxon>
        <taxon>Glomeraceae</taxon>
        <taxon>Rhizophagus</taxon>
    </lineage>
</organism>
<dbReference type="Proteomes" id="UP000615446">
    <property type="component" value="Unassembled WGS sequence"/>
</dbReference>
<proteinExistence type="predicted"/>
<evidence type="ECO:0000313" key="2">
    <source>
        <dbReference type="Proteomes" id="UP000615446"/>
    </source>
</evidence>